<dbReference type="GO" id="GO:1902600">
    <property type="term" value="P:proton transmembrane transport"/>
    <property type="evidence" value="ECO:0007669"/>
    <property type="project" value="UniProtKB-KW"/>
</dbReference>
<comment type="similarity">
    <text evidence="2">Belongs to the MotA family.</text>
</comment>
<keyword evidence="8" id="KW-0375">Hydrogen ion transport</keyword>
<feature type="transmembrane region" description="Helical" evidence="13">
    <location>
        <begin position="183"/>
        <end position="201"/>
    </location>
</feature>
<keyword evidence="16" id="KW-0969">Cilium</keyword>
<keyword evidence="17" id="KW-1185">Reference proteome</keyword>
<evidence type="ECO:0000256" key="4">
    <source>
        <dbReference type="ARBA" id="ARBA00022475"/>
    </source>
</evidence>
<keyword evidence="4" id="KW-1003">Cell membrane</keyword>
<dbReference type="EMBL" id="AP023366">
    <property type="protein sequence ID" value="BCJ88004.1"/>
    <property type="molecule type" value="Genomic_DNA"/>
</dbReference>
<feature type="domain" description="Motility protein A N-terminal" evidence="15">
    <location>
        <begin position="6"/>
        <end position="92"/>
    </location>
</feature>
<keyword evidence="9 13" id="KW-1133">Transmembrane helix</keyword>
<dbReference type="GO" id="GO:0071978">
    <property type="term" value="P:bacterial-type flagellum-dependent swarming motility"/>
    <property type="evidence" value="ECO:0007669"/>
    <property type="project" value="InterPro"/>
</dbReference>
<feature type="domain" description="MotA/TolQ/ExbB proton channel" evidence="14">
    <location>
        <begin position="104"/>
        <end position="217"/>
    </location>
</feature>
<dbReference type="AlphaFoldDB" id="A0A7I8DD21"/>
<dbReference type="NCBIfam" id="NF006583">
    <property type="entry name" value="PRK09109.1"/>
    <property type="match status" value="1"/>
</dbReference>
<evidence type="ECO:0000256" key="6">
    <source>
        <dbReference type="ARBA" id="ARBA00022692"/>
    </source>
</evidence>
<evidence type="ECO:0000256" key="1">
    <source>
        <dbReference type="ARBA" id="ARBA00004651"/>
    </source>
</evidence>
<evidence type="ECO:0000256" key="8">
    <source>
        <dbReference type="ARBA" id="ARBA00022781"/>
    </source>
</evidence>
<keyword evidence="6 13" id="KW-0812">Transmembrane</keyword>
<dbReference type="PANTHER" id="PTHR30433">
    <property type="entry name" value="CHEMOTAXIS PROTEIN MOTA"/>
    <property type="match status" value="1"/>
</dbReference>
<keyword evidence="7" id="KW-0283">Flagellar rotation</keyword>
<dbReference type="PANTHER" id="PTHR30433:SF3">
    <property type="entry name" value="MOTILITY PROTEIN A"/>
    <property type="match status" value="1"/>
</dbReference>
<name>A0A7I8DD21_9BACL</name>
<feature type="transmembrane region" description="Helical" evidence="13">
    <location>
        <begin position="31"/>
        <end position="51"/>
    </location>
</feature>
<evidence type="ECO:0000256" key="9">
    <source>
        <dbReference type="ARBA" id="ARBA00022989"/>
    </source>
</evidence>
<keyword evidence="16" id="KW-0966">Cell projection</keyword>
<dbReference type="InterPro" id="IPR002898">
    <property type="entry name" value="MotA_ExbB_proton_chnl"/>
</dbReference>
<evidence type="ECO:0000256" key="7">
    <source>
        <dbReference type="ARBA" id="ARBA00022779"/>
    </source>
</evidence>
<dbReference type="InterPro" id="IPR000540">
    <property type="entry name" value="Flag_MotA_CS"/>
</dbReference>
<feature type="transmembrane region" description="Helical" evidence="13">
    <location>
        <begin position="7"/>
        <end position="25"/>
    </location>
</feature>
<dbReference type="GO" id="GO:0006935">
    <property type="term" value="P:chemotaxis"/>
    <property type="evidence" value="ECO:0007669"/>
    <property type="project" value="UniProtKB-KW"/>
</dbReference>
<dbReference type="Pfam" id="PF01618">
    <property type="entry name" value="MotA_ExbB"/>
    <property type="match status" value="1"/>
</dbReference>
<evidence type="ECO:0000256" key="5">
    <source>
        <dbReference type="ARBA" id="ARBA00022500"/>
    </source>
</evidence>
<proteinExistence type="inferred from homology"/>
<gene>
    <name evidence="16" type="ORF">skT53_29890</name>
</gene>
<keyword evidence="3" id="KW-0813">Transport</keyword>
<evidence type="ECO:0000259" key="14">
    <source>
        <dbReference type="Pfam" id="PF01618"/>
    </source>
</evidence>
<evidence type="ECO:0000256" key="11">
    <source>
        <dbReference type="ARBA" id="ARBA00023136"/>
    </source>
</evidence>
<feature type="transmembrane region" description="Helical" evidence="13">
    <location>
        <begin position="152"/>
        <end position="171"/>
    </location>
</feature>
<dbReference type="Proteomes" id="UP000593802">
    <property type="component" value="Chromosome"/>
</dbReference>
<accession>A0A7I8DD21</accession>
<keyword evidence="16" id="KW-0282">Flagellum</keyword>
<dbReference type="NCBIfam" id="NF005997">
    <property type="entry name" value="PRK08124.1"/>
    <property type="match status" value="1"/>
</dbReference>
<evidence type="ECO:0000256" key="3">
    <source>
        <dbReference type="ARBA" id="ARBA00022448"/>
    </source>
</evidence>
<reference evidence="16 17" key="1">
    <citation type="submission" date="2020-08" db="EMBL/GenBank/DDBJ databases">
        <title>Complete Genome Sequence of Effusibacillus dendaii Strain skT53, Isolated from Farmland soil.</title>
        <authorList>
            <person name="Konishi T."/>
            <person name="Kawasaki H."/>
        </authorList>
    </citation>
    <scope>NUCLEOTIDE SEQUENCE [LARGE SCALE GENOMIC DNA]</scope>
    <source>
        <strain evidence="17">skT53</strain>
    </source>
</reference>
<keyword evidence="5" id="KW-0145">Chemotaxis</keyword>
<dbReference type="InterPro" id="IPR046786">
    <property type="entry name" value="MotA_N"/>
</dbReference>
<evidence type="ECO:0000259" key="15">
    <source>
        <dbReference type="Pfam" id="PF20560"/>
    </source>
</evidence>
<evidence type="ECO:0000256" key="13">
    <source>
        <dbReference type="SAM" id="Phobius"/>
    </source>
</evidence>
<evidence type="ECO:0000256" key="12">
    <source>
        <dbReference type="SAM" id="MobiDB-lite"/>
    </source>
</evidence>
<keyword evidence="10" id="KW-0406">Ion transport</keyword>
<evidence type="ECO:0000256" key="10">
    <source>
        <dbReference type="ARBA" id="ARBA00023065"/>
    </source>
</evidence>
<organism evidence="16 17">
    <name type="scientific">Effusibacillus dendaii</name>
    <dbReference type="NCBI Taxonomy" id="2743772"/>
    <lineage>
        <taxon>Bacteria</taxon>
        <taxon>Bacillati</taxon>
        <taxon>Bacillota</taxon>
        <taxon>Bacilli</taxon>
        <taxon>Bacillales</taxon>
        <taxon>Alicyclobacillaceae</taxon>
        <taxon>Effusibacillus</taxon>
    </lineage>
</organism>
<evidence type="ECO:0000313" key="16">
    <source>
        <dbReference type="EMBL" id="BCJ88004.1"/>
    </source>
</evidence>
<comment type="subcellular location">
    <subcellularLocation>
        <location evidence="1">Cell membrane</location>
        <topology evidence="1">Multi-pass membrane protein</topology>
    </subcellularLocation>
</comment>
<sequence length="268" mass="28910">MDKSSVIGIILGVIAVGTGMVLKGASLSALVNPAAFLIILVGTTAAVLIAFPMKDIKKIPKLFKMIFTEQKLPDKKALIKQLSEWASVARREGILSLEEKVLDYEDPFVKKGMQMVIDGGESDYIRAVLEEEIAAMEERHAVGAQIFSQAGAYAPTLGVLGAVVGLISALGNLKNVEQVGHSISAAFIATLLGIFTGYVLWHPFANKLKRKSKEEIELKIITMEGILSIQSGETPQAIEEKLLSYLPVNERSSEESNDADAVAKEIEA</sequence>
<evidence type="ECO:0000313" key="17">
    <source>
        <dbReference type="Proteomes" id="UP000593802"/>
    </source>
</evidence>
<dbReference type="InterPro" id="IPR047055">
    <property type="entry name" value="MotA-like"/>
</dbReference>
<dbReference type="KEGG" id="eff:skT53_29890"/>
<evidence type="ECO:0000256" key="2">
    <source>
        <dbReference type="ARBA" id="ARBA00008038"/>
    </source>
</evidence>
<dbReference type="PROSITE" id="PS01307">
    <property type="entry name" value="MOTA"/>
    <property type="match status" value="1"/>
</dbReference>
<protein>
    <submittedName>
        <fullName evidence="16">Flagellar motor protein MotA</fullName>
    </submittedName>
</protein>
<dbReference type="Pfam" id="PF20560">
    <property type="entry name" value="MotA_N"/>
    <property type="match status" value="1"/>
</dbReference>
<keyword evidence="11 13" id="KW-0472">Membrane</keyword>
<dbReference type="RefSeq" id="WP_200758592.1">
    <property type="nucleotide sequence ID" value="NZ_AP023366.1"/>
</dbReference>
<feature type="region of interest" description="Disordered" evidence="12">
    <location>
        <begin position="249"/>
        <end position="268"/>
    </location>
</feature>
<dbReference type="GO" id="GO:0005886">
    <property type="term" value="C:plasma membrane"/>
    <property type="evidence" value="ECO:0007669"/>
    <property type="project" value="UniProtKB-SubCell"/>
</dbReference>